<evidence type="ECO:0000313" key="2">
    <source>
        <dbReference type="Proteomes" id="UP001596364"/>
    </source>
</evidence>
<dbReference type="RefSeq" id="WP_131259795.1">
    <property type="nucleotide sequence ID" value="NZ_JBHSUS010000001.1"/>
</dbReference>
<comment type="caution">
    <text evidence="1">The sequence shown here is derived from an EMBL/GenBank/DDBJ whole genome shotgun (WGS) entry which is preliminary data.</text>
</comment>
<dbReference type="EMBL" id="JBHSUS010000001">
    <property type="protein sequence ID" value="MFC6440782.1"/>
    <property type="molecule type" value="Genomic_DNA"/>
</dbReference>
<reference evidence="2" key="1">
    <citation type="journal article" date="2019" name="Int. J. Syst. Evol. Microbiol.">
        <title>The Global Catalogue of Microorganisms (GCM) 10K type strain sequencing project: providing services to taxonomists for standard genome sequencing and annotation.</title>
        <authorList>
            <consortium name="The Broad Institute Genomics Platform"/>
            <consortium name="The Broad Institute Genome Sequencing Center for Infectious Disease"/>
            <person name="Wu L."/>
            <person name="Ma J."/>
        </authorList>
    </citation>
    <scope>NUCLEOTIDE SEQUENCE [LARGE SCALE GENOMIC DNA]</scope>
    <source>
        <strain evidence="2">CGMCC 1.16031</strain>
    </source>
</reference>
<proteinExistence type="predicted"/>
<name>A0ABW1XKS7_9ALTE</name>
<evidence type="ECO:0008006" key="3">
    <source>
        <dbReference type="Google" id="ProtNLM"/>
    </source>
</evidence>
<evidence type="ECO:0000313" key="1">
    <source>
        <dbReference type="EMBL" id="MFC6440782.1"/>
    </source>
</evidence>
<gene>
    <name evidence="1" type="ORF">ACFP85_11570</name>
</gene>
<keyword evidence="2" id="KW-1185">Reference proteome</keyword>
<protein>
    <recommendedName>
        <fullName evidence="3">DUF3828 domain-containing protein</fullName>
    </recommendedName>
</protein>
<dbReference type="Proteomes" id="UP001596364">
    <property type="component" value="Unassembled WGS sequence"/>
</dbReference>
<accession>A0ABW1XKS7</accession>
<dbReference type="PROSITE" id="PS51257">
    <property type="entry name" value="PROKAR_LIPOPROTEIN"/>
    <property type="match status" value="1"/>
</dbReference>
<organism evidence="1 2">
    <name type="scientific">Pseudobowmanella zhangzhouensis</name>
    <dbReference type="NCBI Taxonomy" id="1537679"/>
    <lineage>
        <taxon>Bacteria</taxon>
        <taxon>Pseudomonadati</taxon>
        <taxon>Pseudomonadota</taxon>
        <taxon>Gammaproteobacteria</taxon>
        <taxon>Alteromonadales</taxon>
        <taxon>Alteromonadaceae</taxon>
    </lineage>
</organism>
<sequence>MAFFRTILLSLGLFLVGCEAEEKVLFDETPEAAAMNFFNAIYNTRDLNTAFKLSTPRMQRLLESYAAINNVQRHVINLMYDDVTLTLDTGNVRMRTQYADHMRITVILSGMYDGDKIDEVRRVHLVNDRNHWKVDKIDTDGLLGW</sequence>